<dbReference type="PANTHER" id="PTHR43685">
    <property type="entry name" value="GLYCOSYLTRANSFERASE"/>
    <property type="match status" value="1"/>
</dbReference>
<feature type="domain" description="Glycosyltransferase 2-like" evidence="1">
    <location>
        <begin position="7"/>
        <end position="149"/>
    </location>
</feature>
<dbReference type="Gene3D" id="3.90.550.10">
    <property type="entry name" value="Spore Coat Polysaccharide Biosynthesis Protein SpsA, Chain A"/>
    <property type="match status" value="1"/>
</dbReference>
<keyword evidence="2" id="KW-0328">Glycosyltransferase</keyword>
<dbReference type="GO" id="GO:0016757">
    <property type="term" value="F:glycosyltransferase activity"/>
    <property type="evidence" value="ECO:0007669"/>
    <property type="project" value="UniProtKB-KW"/>
</dbReference>
<evidence type="ECO:0000313" key="2">
    <source>
        <dbReference type="EMBL" id="MFD1710179.1"/>
    </source>
</evidence>
<dbReference type="EC" id="2.4.-.-" evidence="2"/>
<keyword evidence="3" id="KW-1185">Reference proteome</keyword>
<organism evidence="2 3">
    <name type="scientific">Ottowia flava</name>
    <dbReference type="NCBI Taxonomy" id="2675430"/>
    <lineage>
        <taxon>Bacteria</taxon>
        <taxon>Pseudomonadati</taxon>
        <taxon>Pseudomonadota</taxon>
        <taxon>Betaproteobacteria</taxon>
        <taxon>Burkholderiales</taxon>
        <taxon>Comamonadaceae</taxon>
        <taxon>Ottowia</taxon>
    </lineage>
</organism>
<dbReference type="EMBL" id="JBHUEJ010000015">
    <property type="protein sequence ID" value="MFD1710179.1"/>
    <property type="molecule type" value="Genomic_DNA"/>
</dbReference>
<dbReference type="CDD" id="cd00761">
    <property type="entry name" value="Glyco_tranf_GTA_type"/>
    <property type="match status" value="1"/>
</dbReference>
<dbReference type="RefSeq" id="WP_147911939.1">
    <property type="nucleotide sequence ID" value="NZ_JBHUEJ010000015.1"/>
</dbReference>
<dbReference type="PANTHER" id="PTHR43685:SF13">
    <property type="entry name" value="O ANTIGEN BIOSYNTHESIS RHAMNOSYLTRANSFERASE RFBN"/>
    <property type="match status" value="1"/>
</dbReference>
<protein>
    <submittedName>
        <fullName evidence="2">Glycosyltransferase family 2 protein</fullName>
        <ecNumber evidence="2">2.4.-.-</ecNumber>
    </submittedName>
</protein>
<comment type="caution">
    <text evidence="2">The sequence shown here is derived from an EMBL/GenBank/DDBJ whole genome shotgun (WGS) entry which is preliminary data.</text>
</comment>
<proteinExistence type="predicted"/>
<dbReference type="InterPro" id="IPR050834">
    <property type="entry name" value="Glycosyltransf_2"/>
</dbReference>
<keyword evidence="2" id="KW-0808">Transferase</keyword>
<dbReference type="InterPro" id="IPR029044">
    <property type="entry name" value="Nucleotide-diphossugar_trans"/>
</dbReference>
<dbReference type="SUPFAM" id="SSF53448">
    <property type="entry name" value="Nucleotide-diphospho-sugar transferases"/>
    <property type="match status" value="1"/>
</dbReference>
<accession>A0ABW4KQV3</accession>
<evidence type="ECO:0000259" key="1">
    <source>
        <dbReference type="Pfam" id="PF00535"/>
    </source>
</evidence>
<reference evidence="3" key="1">
    <citation type="journal article" date="2019" name="Int. J. Syst. Evol. Microbiol.">
        <title>The Global Catalogue of Microorganisms (GCM) 10K type strain sequencing project: providing services to taxonomists for standard genome sequencing and annotation.</title>
        <authorList>
            <consortium name="The Broad Institute Genomics Platform"/>
            <consortium name="The Broad Institute Genome Sequencing Center for Infectious Disease"/>
            <person name="Wu L."/>
            <person name="Ma J."/>
        </authorList>
    </citation>
    <scope>NUCLEOTIDE SEQUENCE [LARGE SCALE GENOMIC DNA]</scope>
    <source>
        <strain evidence="3">LMG 29247</strain>
    </source>
</reference>
<evidence type="ECO:0000313" key="3">
    <source>
        <dbReference type="Proteomes" id="UP001597304"/>
    </source>
</evidence>
<name>A0ABW4KQV3_9BURK</name>
<sequence>MTRVCASVLIPVKNGGELLGEVLDAVRAQKTPWPFEILVVDSGSTDGSIELATTRGASVISILPKDFRHGKTRNLLAQHSKGEFLVFLTQDAKPASDHWLVSLVDGCNTDAAVAGAFGPHRAHLHARHITHRELDEHFAGFGSTLTFSRLEDRERFDSDPGYRQYLHFFSSNNSCIRRSVWEKMPLPDVEFAEDQTWALEAIKAGYTKAFVPEAMVFHSHDFGVWETFQRNFDEARSFKRYFGYDLQDGVVSTIRSAAMLGRRDYIWLREAGLSGWRLTKNTIYMVCIEGARTLGQLMGTNHLSLPDWLQKIVSRDQQIQQRGAA</sequence>
<dbReference type="Pfam" id="PF00535">
    <property type="entry name" value="Glycos_transf_2"/>
    <property type="match status" value="1"/>
</dbReference>
<dbReference type="InterPro" id="IPR001173">
    <property type="entry name" value="Glyco_trans_2-like"/>
</dbReference>
<gene>
    <name evidence="2" type="ORF">ACFSF0_06155</name>
</gene>
<dbReference type="Proteomes" id="UP001597304">
    <property type="component" value="Unassembled WGS sequence"/>
</dbReference>